<sequence length="155" mass="17122">MMQSGLTLTARFRDSTSTGQSQGPVVNVSAEGDTNPTASVTAWRLRNGQIDYISTDRSDQVDNSLGTILGTIKINDQPFPISVINHDKTRSQNFSVLGSDLVEILMKEICEVWGIPPEQQRLIFAGKQLQETKTISDYGIKRGSEIYMILRCRGG</sequence>
<dbReference type="AlphaFoldDB" id="A0A2C9L9L0"/>
<dbReference type="SUPFAM" id="SSF54236">
    <property type="entry name" value="Ubiquitin-like"/>
    <property type="match status" value="1"/>
</dbReference>
<feature type="region of interest" description="Disordered" evidence="1">
    <location>
        <begin position="1"/>
        <end position="33"/>
    </location>
</feature>
<dbReference type="Proteomes" id="UP000076420">
    <property type="component" value="Unassembled WGS sequence"/>
</dbReference>
<reference evidence="3" key="1">
    <citation type="submission" date="2020-05" db="UniProtKB">
        <authorList>
            <consortium name="EnsemblMetazoa"/>
        </authorList>
    </citation>
    <scope>IDENTIFICATION</scope>
    <source>
        <strain evidence="3">BB02</strain>
    </source>
</reference>
<dbReference type="Gene3D" id="3.10.20.90">
    <property type="entry name" value="Phosphatidylinositol 3-kinase Catalytic Subunit, Chain A, domain 1"/>
    <property type="match status" value="1"/>
</dbReference>
<dbReference type="Pfam" id="PF00240">
    <property type="entry name" value="ubiquitin"/>
    <property type="match status" value="1"/>
</dbReference>
<evidence type="ECO:0000313" key="3">
    <source>
        <dbReference type="EnsemblMetazoa" id="BGLB028676-PA"/>
    </source>
</evidence>
<evidence type="ECO:0000259" key="2">
    <source>
        <dbReference type="PROSITE" id="PS50053"/>
    </source>
</evidence>
<dbReference type="InterPro" id="IPR029071">
    <property type="entry name" value="Ubiquitin-like_domsf"/>
</dbReference>
<evidence type="ECO:0000313" key="4">
    <source>
        <dbReference type="Proteomes" id="UP000076420"/>
    </source>
</evidence>
<accession>A0A2C9L9L0</accession>
<organism evidence="3 4">
    <name type="scientific">Biomphalaria glabrata</name>
    <name type="common">Bloodfluke planorb</name>
    <name type="synonym">Freshwater snail</name>
    <dbReference type="NCBI Taxonomy" id="6526"/>
    <lineage>
        <taxon>Eukaryota</taxon>
        <taxon>Metazoa</taxon>
        <taxon>Spiralia</taxon>
        <taxon>Lophotrochozoa</taxon>
        <taxon>Mollusca</taxon>
        <taxon>Gastropoda</taxon>
        <taxon>Heterobranchia</taxon>
        <taxon>Euthyneura</taxon>
        <taxon>Panpulmonata</taxon>
        <taxon>Hygrophila</taxon>
        <taxon>Lymnaeoidea</taxon>
        <taxon>Planorbidae</taxon>
        <taxon>Biomphalaria</taxon>
    </lineage>
</organism>
<dbReference type="InterPro" id="IPR050158">
    <property type="entry name" value="Ubiquitin_ubiquitin-like"/>
</dbReference>
<dbReference type="KEGG" id="bgt:106053888"/>
<feature type="compositionally biased region" description="Polar residues" evidence="1">
    <location>
        <begin position="15"/>
        <end position="24"/>
    </location>
</feature>
<dbReference type="VEuPathDB" id="VectorBase:BGLB028676"/>
<dbReference type="EnsemblMetazoa" id="BGLB028676-RA">
    <property type="protein sequence ID" value="BGLB028676-PA"/>
    <property type="gene ID" value="BGLB028676"/>
</dbReference>
<dbReference type="STRING" id="6526.A0A2C9L9L0"/>
<evidence type="ECO:0000256" key="1">
    <source>
        <dbReference type="SAM" id="MobiDB-lite"/>
    </source>
</evidence>
<dbReference type="InterPro" id="IPR000626">
    <property type="entry name" value="Ubiquitin-like_dom"/>
</dbReference>
<dbReference type="SMART" id="SM00213">
    <property type="entry name" value="UBQ"/>
    <property type="match status" value="1"/>
</dbReference>
<name>A0A2C9L9L0_BIOGL</name>
<dbReference type="PANTHER" id="PTHR10666">
    <property type="entry name" value="UBIQUITIN"/>
    <property type="match status" value="1"/>
</dbReference>
<proteinExistence type="predicted"/>
<gene>
    <name evidence="3" type="primary">106053888</name>
</gene>
<feature type="domain" description="Ubiquitin-like" evidence="2">
    <location>
        <begin position="79"/>
        <end position="155"/>
    </location>
</feature>
<dbReference type="PROSITE" id="PS50053">
    <property type="entry name" value="UBIQUITIN_2"/>
    <property type="match status" value="1"/>
</dbReference>
<protein>
    <recommendedName>
        <fullName evidence="2">Ubiquitin-like domain-containing protein</fullName>
    </recommendedName>
</protein>